<dbReference type="Pfam" id="PF14388">
    <property type="entry name" value="DUF4419"/>
    <property type="match status" value="2"/>
</dbReference>
<dbReference type="PANTHER" id="PTHR31252">
    <property type="entry name" value="DUF4419 DOMAIN-CONTAINING PROTEIN"/>
    <property type="match status" value="1"/>
</dbReference>
<dbReference type="InterPro" id="IPR025533">
    <property type="entry name" value="DUF4419"/>
</dbReference>
<protein>
    <submittedName>
        <fullName evidence="1">Uncharacterized protein</fullName>
    </submittedName>
</protein>
<gene>
    <name evidence="1" type="ORF">JR316_006595</name>
</gene>
<comment type="caution">
    <text evidence="1">The sequence shown here is derived from an EMBL/GenBank/DDBJ whole genome shotgun (WGS) entry which is preliminary data.</text>
</comment>
<name>A0A8H8CJQ8_PSICU</name>
<dbReference type="PANTHER" id="PTHR31252:SF11">
    <property type="entry name" value="DUF4419 DOMAIN-CONTAINING PROTEIN"/>
    <property type="match status" value="1"/>
</dbReference>
<organism evidence="1">
    <name type="scientific">Psilocybe cubensis</name>
    <name type="common">Psychedelic mushroom</name>
    <name type="synonym">Stropharia cubensis</name>
    <dbReference type="NCBI Taxonomy" id="181762"/>
    <lineage>
        <taxon>Eukaryota</taxon>
        <taxon>Fungi</taxon>
        <taxon>Dikarya</taxon>
        <taxon>Basidiomycota</taxon>
        <taxon>Agaricomycotina</taxon>
        <taxon>Agaricomycetes</taxon>
        <taxon>Agaricomycetidae</taxon>
        <taxon>Agaricales</taxon>
        <taxon>Agaricineae</taxon>
        <taxon>Strophariaceae</taxon>
        <taxon>Psilocybe</taxon>
    </lineage>
</organism>
<dbReference type="EMBL" id="JAFIQS010000006">
    <property type="protein sequence ID" value="KAG5168003.1"/>
    <property type="molecule type" value="Genomic_DNA"/>
</dbReference>
<evidence type="ECO:0000313" key="1">
    <source>
        <dbReference type="EMBL" id="KAG5168003.1"/>
    </source>
</evidence>
<dbReference type="AlphaFoldDB" id="A0A8H8CJQ8"/>
<reference evidence="1" key="1">
    <citation type="submission" date="2021-02" db="EMBL/GenBank/DDBJ databases">
        <title>Psilocybe cubensis genome.</title>
        <authorList>
            <person name="Mckernan K.J."/>
            <person name="Crawford S."/>
            <person name="Trippe A."/>
            <person name="Kane L.T."/>
            <person name="Mclaughlin S."/>
        </authorList>
    </citation>
    <scope>NUCLEOTIDE SEQUENCE [LARGE SCALE GENOMIC DNA]</scope>
    <source>
        <strain evidence="1">MGC-MH-2018</strain>
    </source>
</reference>
<dbReference type="OrthoDB" id="9978173at2759"/>
<proteinExistence type="predicted"/>
<dbReference type="Gene3D" id="1.20.120.1060">
    <property type="match status" value="1"/>
</dbReference>
<sequence length="419" mass="46723">MPVTFKVANHDARPIKTATYGYCKDASDVLTSSWGEQSDENRFEELLQSSFSSDFGNLGPQGNGFVDTIIHAYNQHHHLVLRPDDVWIAILGQFNFYVNANAEQLRSHFVAHKGKKKLTVRAGGTRYTVNFGSLANQMTEKIHENVVDKTLKEWILPDFSTTSFNDVVVCAVLMMSTLKQYFSYVMELTCGIPSVTLEGTKKDWKKLLNRLDKLASFGREPEAWGALLRPILRRFVSAFDGKPDIDFWARICHVKNYGSGTPILSGWITAFCVWGSTGKWQGPNIDKVLSASQRHDNTIRGRGTSSLSGWITAFCVWGSTGKWQGTNIDKVLSPSQGHDNTTHGRDSQLVLDGVRYGSIGEDQIPVGFCDVDVELIDNGEFFDCMMVSGHVAGRLQGPERDTLRPAPGWFMFIKPTNPA</sequence>
<accession>A0A8H8CJQ8</accession>